<dbReference type="OrthoDB" id="2190219at2759"/>
<organism evidence="7 10">
    <name type="scientific">Hamiltosporidium tvaerminnensis</name>
    <dbReference type="NCBI Taxonomy" id="1176355"/>
    <lineage>
        <taxon>Eukaryota</taxon>
        <taxon>Fungi</taxon>
        <taxon>Fungi incertae sedis</taxon>
        <taxon>Microsporidia</taxon>
        <taxon>Dubosqiidae</taxon>
        <taxon>Hamiltosporidium</taxon>
    </lineage>
</organism>
<evidence type="ECO:0000313" key="7">
    <source>
        <dbReference type="EMBL" id="TBT99818.1"/>
    </source>
</evidence>
<gene>
    <name evidence="7" type="ORF">CWI37_1205p0010</name>
    <name evidence="8" type="ORF">CWI38_0014p0130</name>
</gene>
<evidence type="ECO:0000256" key="2">
    <source>
        <dbReference type="ARBA" id="ARBA00022692"/>
    </source>
</evidence>
<dbReference type="Proteomes" id="UP000292362">
    <property type="component" value="Unassembled WGS sequence"/>
</dbReference>
<evidence type="ECO:0000256" key="4">
    <source>
        <dbReference type="ARBA" id="ARBA00023136"/>
    </source>
</evidence>
<keyword evidence="9" id="KW-1185">Reference proteome</keyword>
<dbReference type="GO" id="GO:0005886">
    <property type="term" value="C:plasma membrane"/>
    <property type="evidence" value="ECO:0007669"/>
    <property type="project" value="InterPro"/>
</dbReference>
<evidence type="ECO:0000259" key="6">
    <source>
        <dbReference type="Pfam" id="PF00999"/>
    </source>
</evidence>
<name>A0A4Q9KXX6_9MICR</name>
<evidence type="ECO:0000313" key="9">
    <source>
        <dbReference type="Proteomes" id="UP000292282"/>
    </source>
</evidence>
<dbReference type="InterPro" id="IPR038770">
    <property type="entry name" value="Na+/solute_symporter_sf"/>
</dbReference>
<feature type="transmembrane region" description="Helical" evidence="5">
    <location>
        <begin position="94"/>
        <end position="119"/>
    </location>
</feature>
<dbReference type="VEuPathDB" id="MicrosporidiaDB:CWI38_0014p0130"/>
<comment type="caution">
    <text evidence="7">The sequence shown here is derived from an EMBL/GenBank/DDBJ whole genome shotgun (WGS) entry which is preliminary data.</text>
</comment>
<comment type="subcellular location">
    <subcellularLocation>
        <location evidence="1">Membrane</location>
        <topology evidence="1">Multi-pass membrane protein</topology>
    </subcellularLocation>
</comment>
<dbReference type="GO" id="GO:0042391">
    <property type="term" value="P:regulation of membrane potential"/>
    <property type="evidence" value="ECO:0007669"/>
    <property type="project" value="InterPro"/>
</dbReference>
<feature type="transmembrane region" description="Helical" evidence="5">
    <location>
        <begin position="376"/>
        <end position="396"/>
    </location>
</feature>
<accession>A0A4Q9KXX6</accession>
<dbReference type="AlphaFoldDB" id="A0A4Q9KXX6"/>
<dbReference type="InterPro" id="IPR006153">
    <property type="entry name" value="Cation/H_exchanger_TM"/>
</dbReference>
<sequence>MHGFILACSLVSAFILLFGLVSLFVKEKLYLSETLLATAIGIFYGPSVLNKINIAPSLSDDFMFQFSRLVISLQVVAVGIAVPKSYIRKEWKSLFVLLFPLMVLTWLISSGIICLVTKLSFLKSLVIGACVTPTDPVLASTVLKGKFANRYIPVHLRNLLTVESGANDGLGFPLLTLPIYLLTHSSVFEALKKWTYHTWVYEIFLAIAIGVFFGYFGRILLKASKARNLIDKESFLVFIIALAVTVTGFTALIDSDDIVAAFICGMVFSWDKSFLKDVKDSHLLDVIDLLINLSYFVLFGSILPFTDFKAEYWWCAFLIILFRRLPLFFIFRKFVPELRCNREAFFAGWYGPMGVGAIFFAYFAKQKLPDFLDLVPLVQCVVLSSVIMHGSTAPIIHVHLRKNKSNVQYVDMESNITEFESTSRVVNEHGIDI</sequence>
<dbReference type="STRING" id="1176355.A0A4Q9KXX6"/>
<feature type="transmembrane region" description="Helical" evidence="5">
    <location>
        <begin position="343"/>
        <end position="364"/>
    </location>
</feature>
<dbReference type="PANTHER" id="PTHR31382:SF1">
    <property type="entry name" value="SODIUM ION_PROTON EXCHANGER (EUROFUNG)"/>
    <property type="match status" value="1"/>
</dbReference>
<keyword evidence="2 5" id="KW-0812">Transmembrane</keyword>
<keyword evidence="3 5" id="KW-1133">Transmembrane helix</keyword>
<protein>
    <submittedName>
        <fullName evidence="7">Na+/H+ antiporter</fullName>
    </submittedName>
</protein>
<keyword evidence="4 5" id="KW-0472">Membrane</keyword>
<dbReference type="Gene3D" id="1.20.1530.20">
    <property type="match status" value="1"/>
</dbReference>
<dbReference type="Pfam" id="PF00999">
    <property type="entry name" value="Na_H_Exchanger"/>
    <property type="match status" value="1"/>
</dbReference>
<dbReference type="GO" id="GO:0015385">
    <property type="term" value="F:sodium:proton antiporter activity"/>
    <property type="evidence" value="ECO:0007669"/>
    <property type="project" value="InterPro"/>
</dbReference>
<feature type="domain" description="Cation/H+ exchanger transmembrane" evidence="6">
    <location>
        <begin position="17"/>
        <end position="396"/>
    </location>
</feature>
<evidence type="ECO:0000256" key="3">
    <source>
        <dbReference type="ARBA" id="ARBA00022989"/>
    </source>
</evidence>
<dbReference type="InterPro" id="IPR004712">
    <property type="entry name" value="Na+/H+_antiporter_fungi"/>
</dbReference>
<evidence type="ECO:0000313" key="8">
    <source>
        <dbReference type="EMBL" id="TBU20878.1"/>
    </source>
</evidence>
<evidence type="ECO:0000313" key="10">
    <source>
        <dbReference type="Proteomes" id="UP000292362"/>
    </source>
</evidence>
<dbReference type="GO" id="GO:0120029">
    <property type="term" value="P:proton export across plasma membrane"/>
    <property type="evidence" value="ECO:0007669"/>
    <property type="project" value="InterPro"/>
</dbReference>
<feature type="transmembrane region" description="Helical" evidence="5">
    <location>
        <begin position="62"/>
        <end position="82"/>
    </location>
</feature>
<evidence type="ECO:0000256" key="1">
    <source>
        <dbReference type="ARBA" id="ARBA00004141"/>
    </source>
</evidence>
<dbReference type="VEuPathDB" id="MicrosporidiaDB:CWI37_1205p0010"/>
<dbReference type="GO" id="GO:0036376">
    <property type="term" value="P:sodium ion export across plasma membrane"/>
    <property type="evidence" value="ECO:0007669"/>
    <property type="project" value="InterPro"/>
</dbReference>
<feature type="transmembrane region" description="Helical" evidence="5">
    <location>
        <begin position="233"/>
        <end position="252"/>
    </location>
</feature>
<feature type="transmembrane region" description="Helical" evidence="5">
    <location>
        <begin position="311"/>
        <end position="331"/>
    </location>
</feature>
<dbReference type="PANTHER" id="PTHR31382">
    <property type="entry name" value="NA(+)/H(+) ANTIPORTER"/>
    <property type="match status" value="1"/>
</dbReference>
<dbReference type="EMBL" id="PITJ01001205">
    <property type="protein sequence ID" value="TBT99818.1"/>
    <property type="molecule type" value="Genomic_DNA"/>
</dbReference>
<proteinExistence type="predicted"/>
<dbReference type="EMBL" id="PITK01000014">
    <property type="protein sequence ID" value="TBU20878.1"/>
    <property type="molecule type" value="Genomic_DNA"/>
</dbReference>
<evidence type="ECO:0000256" key="5">
    <source>
        <dbReference type="SAM" id="Phobius"/>
    </source>
</evidence>
<dbReference type="Proteomes" id="UP000292282">
    <property type="component" value="Unassembled WGS sequence"/>
</dbReference>
<reference evidence="9 10" key="1">
    <citation type="submission" date="2017-12" db="EMBL/GenBank/DDBJ databases">
        <authorList>
            <person name="Pombert J.-F."/>
            <person name="Haag K.L."/>
            <person name="Ebert D."/>
        </authorList>
    </citation>
    <scope>NUCLEOTIDE SEQUENCE [LARGE SCALE GENOMIC DNA]</scope>
    <source>
        <strain evidence="7">FI-OER-3-3</strain>
        <strain evidence="8">IL-G-3</strain>
    </source>
</reference>
<feature type="transmembrane region" description="Helical" evidence="5">
    <location>
        <begin position="199"/>
        <end position="221"/>
    </location>
</feature>